<sequence length="330" mass="35791">MKVLVTGASGVLGSAVYQAFRSVKGVEDSATSHHISRLGVTHSGPSPAHSLFAVKGTAHTRPSGDVIAIDLCDEPSVAKLVQDFKPDWVVHCAAERRPDVAAKNVEATWTLNGAVPATLARLSSTKEHSFTLIYISTDYVFDGTAAPYSVDAKPNPVNLYGETKLAGERAVLDDGYQGKPGQRVVLRVPVLYGPAPKNSDSAINILVDIVNDQSGKQYTMDHYATRYPTNVLDIADFLVRLAVLDKPLPSILHYSGTEPYTKYEICLVLAKILNVPHNHITPDAADPPPNLAVSRPKNTQLSLEILDNIGVEVGGRDFAIWWEQYLLSKN</sequence>
<dbReference type="Gene3D" id="3.40.50.720">
    <property type="entry name" value="NAD(P)-binding Rossmann-like Domain"/>
    <property type="match status" value="1"/>
</dbReference>
<dbReference type="GO" id="GO:0048270">
    <property type="term" value="F:methionine adenosyltransferase regulator activity"/>
    <property type="evidence" value="ECO:0007669"/>
    <property type="project" value="TreeGrafter"/>
</dbReference>
<evidence type="ECO:0000259" key="1">
    <source>
        <dbReference type="Pfam" id="PF04321"/>
    </source>
</evidence>
<evidence type="ECO:0000313" key="2">
    <source>
        <dbReference type="EMBL" id="KAF8679632.1"/>
    </source>
</evidence>
<dbReference type="AlphaFoldDB" id="A0A8H7LK32"/>
<reference evidence="2" key="1">
    <citation type="submission" date="2020-09" db="EMBL/GenBank/DDBJ databases">
        <title>Comparative genome analyses of four rice-infecting Rhizoctonia solani isolates reveal extensive enrichment of homogalacturonan modification genes.</title>
        <authorList>
            <person name="Lee D.-Y."/>
            <person name="Jeon J."/>
            <person name="Kim K.-T."/>
            <person name="Cheong K."/>
            <person name="Song H."/>
            <person name="Choi G."/>
            <person name="Ko J."/>
            <person name="Opiyo S.O."/>
            <person name="Zuo S."/>
            <person name="Madhav S."/>
            <person name="Lee Y.-H."/>
            <person name="Wang G.-L."/>
        </authorList>
    </citation>
    <scope>NUCLEOTIDE SEQUENCE</scope>
    <source>
        <strain evidence="2">AG1-IA YN-7</strain>
    </source>
</reference>
<protein>
    <submittedName>
        <fullName evidence="2">RmlD substrate binding domain</fullName>
    </submittedName>
</protein>
<name>A0A8H7LK32_9AGAM</name>
<proteinExistence type="predicted"/>
<dbReference type="InterPro" id="IPR029903">
    <property type="entry name" value="RmlD-like-bd"/>
</dbReference>
<dbReference type="PANTHER" id="PTHR10491">
    <property type="entry name" value="DTDP-4-DEHYDRORHAMNOSE REDUCTASE"/>
    <property type="match status" value="1"/>
</dbReference>
<dbReference type="InterPro" id="IPR036291">
    <property type="entry name" value="NAD(P)-bd_dom_sf"/>
</dbReference>
<dbReference type="PANTHER" id="PTHR10491:SF4">
    <property type="entry name" value="METHIONINE ADENOSYLTRANSFERASE 2 SUBUNIT BETA"/>
    <property type="match status" value="1"/>
</dbReference>
<dbReference type="UniPathway" id="UPA00315">
    <property type="reaction ID" value="UER00080"/>
</dbReference>
<dbReference type="Proteomes" id="UP000650582">
    <property type="component" value="Unassembled WGS sequence"/>
</dbReference>
<dbReference type="InterPro" id="IPR005913">
    <property type="entry name" value="dTDP_dehydrorham_reduct"/>
</dbReference>
<gene>
    <name evidence="2" type="ORF">RHS04_04652</name>
</gene>
<dbReference type="GO" id="GO:0048269">
    <property type="term" value="C:methionine adenosyltransferase complex"/>
    <property type="evidence" value="ECO:0007669"/>
    <property type="project" value="TreeGrafter"/>
</dbReference>
<comment type="caution">
    <text evidence="2">The sequence shown here is derived from an EMBL/GenBank/DDBJ whole genome shotgun (WGS) entry which is preliminary data.</text>
</comment>
<feature type="domain" description="RmlD-like substrate binding" evidence="1">
    <location>
        <begin position="1"/>
        <end position="309"/>
    </location>
</feature>
<dbReference type="SUPFAM" id="SSF51735">
    <property type="entry name" value="NAD(P)-binding Rossmann-fold domains"/>
    <property type="match status" value="1"/>
</dbReference>
<evidence type="ECO:0000313" key="3">
    <source>
        <dbReference type="Proteomes" id="UP000650582"/>
    </source>
</evidence>
<accession>A0A8H7LK32</accession>
<dbReference type="EMBL" id="JACYCC010000037">
    <property type="protein sequence ID" value="KAF8679632.1"/>
    <property type="molecule type" value="Genomic_DNA"/>
</dbReference>
<dbReference type="GO" id="GO:0006556">
    <property type="term" value="P:S-adenosylmethionine biosynthetic process"/>
    <property type="evidence" value="ECO:0007669"/>
    <property type="project" value="UniProtKB-UniPathway"/>
</dbReference>
<dbReference type="FunFam" id="3.40.50.720:FF:000357">
    <property type="entry name" value="Methionine adenosyltransferase 2 subunit beta"/>
    <property type="match status" value="1"/>
</dbReference>
<dbReference type="CDD" id="cd05254">
    <property type="entry name" value="dTDP_HR_like_SDR_e"/>
    <property type="match status" value="1"/>
</dbReference>
<dbReference type="Pfam" id="PF04321">
    <property type="entry name" value="RmlD_sub_bind"/>
    <property type="match status" value="1"/>
</dbReference>
<organism evidence="2 3">
    <name type="scientific">Rhizoctonia solani</name>
    <dbReference type="NCBI Taxonomy" id="456999"/>
    <lineage>
        <taxon>Eukaryota</taxon>
        <taxon>Fungi</taxon>
        <taxon>Dikarya</taxon>
        <taxon>Basidiomycota</taxon>
        <taxon>Agaricomycotina</taxon>
        <taxon>Agaricomycetes</taxon>
        <taxon>Cantharellales</taxon>
        <taxon>Ceratobasidiaceae</taxon>
        <taxon>Rhizoctonia</taxon>
    </lineage>
</organism>